<sequence>MFFLFPPCSHICHATLRMGCNLEFCIVTAAAGGGLTF</sequence>
<dbReference type="AlphaFoldDB" id="A0A0E9U0S1"/>
<reference evidence="1" key="2">
    <citation type="journal article" date="2015" name="Fish Shellfish Immunol.">
        <title>Early steps in the European eel (Anguilla anguilla)-Vibrio vulnificus interaction in the gills: Role of the RtxA13 toxin.</title>
        <authorList>
            <person name="Callol A."/>
            <person name="Pajuelo D."/>
            <person name="Ebbesson L."/>
            <person name="Teles M."/>
            <person name="MacKenzie S."/>
            <person name="Amaro C."/>
        </authorList>
    </citation>
    <scope>NUCLEOTIDE SEQUENCE</scope>
</reference>
<accession>A0A0E9U0S1</accession>
<proteinExistence type="predicted"/>
<organism evidence="1">
    <name type="scientific">Anguilla anguilla</name>
    <name type="common">European freshwater eel</name>
    <name type="synonym">Muraena anguilla</name>
    <dbReference type="NCBI Taxonomy" id="7936"/>
    <lineage>
        <taxon>Eukaryota</taxon>
        <taxon>Metazoa</taxon>
        <taxon>Chordata</taxon>
        <taxon>Craniata</taxon>
        <taxon>Vertebrata</taxon>
        <taxon>Euteleostomi</taxon>
        <taxon>Actinopterygii</taxon>
        <taxon>Neopterygii</taxon>
        <taxon>Teleostei</taxon>
        <taxon>Anguilliformes</taxon>
        <taxon>Anguillidae</taxon>
        <taxon>Anguilla</taxon>
    </lineage>
</organism>
<name>A0A0E9U0S1_ANGAN</name>
<dbReference type="EMBL" id="GBXM01049255">
    <property type="protein sequence ID" value="JAH59322.1"/>
    <property type="molecule type" value="Transcribed_RNA"/>
</dbReference>
<protein>
    <submittedName>
        <fullName evidence="1">Uncharacterized protein</fullName>
    </submittedName>
</protein>
<evidence type="ECO:0000313" key="1">
    <source>
        <dbReference type="EMBL" id="JAH59322.1"/>
    </source>
</evidence>
<reference evidence="1" key="1">
    <citation type="submission" date="2014-11" db="EMBL/GenBank/DDBJ databases">
        <authorList>
            <person name="Amaro Gonzalez C."/>
        </authorList>
    </citation>
    <scope>NUCLEOTIDE SEQUENCE</scope>
</reference>